<dbReference type="GO" id="GO:0008233">
    <property type="term" value="F:peptidase activity"/>
    <property type="evidence" value="ECO:0007669"/>
    <property type="project" value="UniProtKB-KW"/>
</dbReference>
<dbReference type="SUPFAM" id="SSF54001">
    <property type="entry name" value="Cysteine proteinases"/>
    <property type="match status" value="1"/>
</dbReference>
<keyword evidence="4 11" id="KW-0963">Cytoplasm</keyword>
<protein>
    <recommendedName>
        <fullName evidence="11">Cysteine protease</fullName>
        <ecNumber evidence="11">3.4.22.-</ecNumber>
    </recommendedName>
</protein>
<evidence type="ECO:0000256" key="9">
    <source>
        <dbReference type="ARBA" id="ARBA00023006"/>
    </source>
</evidence>
<comment type="function">
    <text evidence="11">Required for selective autophagic degradation of the nucleus (nucleophagy) as well as for mitophagy which contributes to regulate mitochondrial quantity and quality by eliminating the mitochondria to a basal level to fulfill cellular energy requirements and preventing excess ROS production.</text>
</comment>
<reference evidence="13 14" key="1">
    <citation type="submission" date="2024-01" db="EMBL/GenBank/DDBJ databases">
        <authorList>
            <person name="Allen C."/>
            <person name="Tagirdzhanova G."/>
        </authorList>
    </citation>
    <scope>NUCLEOTIDE SEQUENCE [LARGE SCALE GENOMIC DNA]</scope>
    <source>
        <strain evidence="13 14">CBS 119000</strain>
    </source>
</reference>
<organism evidence="13 14">
    <name type="scientific">Sporothrix epigloea</name>
    <dbReference type="NCBI Taxonomy" id="1892477"/>
    <lineage>
        <taxon>Eukaryota</taxon>
        <taxon>Fungi</taxon>
        <taxon>Dikarya</taxon>
        <taxon>Ascomycota</taxon>
        <taxon>Pezizomycotina</taxon>
        <taxon>Sordariomycetes</taxon>
        <taxon>Sordariomycetidae</taxon>
        <taxon>Ophiostomatales</taxon>
        <taxon>Ophiostomataceae</taxon>
        <taxon>Sporothrix</taxon>
    </lineage>
</organism>
<comment type="catalytic activity">
    <reaction evidence="10">
        <text>[protein]-C-terminal L-amino acid-glycyl-phosphatidylethanolamide + H2O = [protein]-C-terminal L-amino acid-glycine + a 1,2-diacyl-sn-glycero-3-phosphoethanolamine</text>
        <dbReference type="Rhea" id="RHEA:67548"/>
        <dbReference type="Rhea" id="RHEA-COMP:17323"/>
        <dbReference type="Rhea" id="RHEA-COMP:17324"/>
        <dbReference type="ChEBI" id="CHEBI:15377"/>
        <dbReference type="ChEBI" id="CHEBI:64612"/>
        <dbReference type="ChEBI" id="CHEBI:172940"/>
        <dbReference type="ChEBI" id="CHEBI:172941"/>
    </reaction>
    <physiologicalReaction direction="left-to-right" evidence="10">
        <dbReference type="Rhea" id="RHEA:67549"/>
    </physiologicalReaction>
</comment>
<evidence type="ECO:0000256" key="11">
    <source>
        <dbReference type="RuleBase" id="RU363115"/>
    </source>
</evidence>
<dbReference type="PANTHER" id="PTHR22624:SF49">
    <property type="entry name" value="CYSTEINE PROTEASE"/>
    <property type="match status" value="1"/>
</dbReference>
<evidence type="ECO:0000256" key="4">
    <source>
        <dbReference type="ARBA" id="ARBA00022490"/>
    </source>
</evidence>
<evidence type="ECO:0000256" key="7">
    <source>
        <dbReference type="ARBA" id="ARBA00022807"/>
    </source>
</evidence>
<dbReference type="InterPro" id="IPR005078">
    <property type="entry name" value="Peptidase_C54"/>
</dbReference>
<keyword evidence="7" id="KW-0788">Thiol protease</keyword>
<dbReference type="EC" id="3.4.22.-" evidence="11"/>
<gene>
    <name evidence="13" type="primary">ATG4</name>
    <name evidence="13" type="ORF">SEPCBS119000_006124</name>
</gene>
<evidence type="ECO:0000256" key="8">
    <source>
        <dbReference type="ARBA" id="ARBA00022927"/>
    </source>
</evidence>
<dbReference type="InterPro" id="IPR046792">
    <property type="entry name" value="Peptidase_C54_cat"/>
</dbReference>
<keyword evidence="9" id="KW-0072">Autophagy</keyword>
<evidence type="ECO:0000256" key="2">
    <source>
        <dbReference type="ARBA" id="ARBA00010958"/>
    </source>
</evidence>
<dbReference type="PANTHER" id="PTHR22624">
    <property type="entry name" value="CYSTEINE PROTEASE ATG4"/>
    <property type="match status" value="1"/>
</dbReference>
<evidence type="ECO:0000256" key="5">
    <source>
        <dbReference type="ARBA" id="ARBA00022670"/>
    </source>
</evidence>
<proteinExistence type="inferred from homology"/>
<keyword evidence="14" id="KW-1185">Reference proteome</keyword>
<dbReference type="Proteomes" id="UP001642502">
    <property type="component" value="Unassembled WGS sequence"/>
</dbReference>
<keyword evidence="5 11" id="KW-0645">Protease</keyword>
<feature type="domain" description="Peptidase C54 catalytic" evidence="12">
    <location>
        <begin position="13"/>
        <end position="263"/>
    </location>
</feature>
<evidence type="ECO:0000313" key="14">
    <source>
        <dbReference type="Proteomes" id="UP001642502"/>
    </source>
</evidence>
<sequence length="309" mass="34435">MTLTMRLKILGDQSGFSSDSGWGCMIRSGQSLLANTLLIWKLGRDWRLKTSGTGEKEIISLFADDPRAPFSIHNFVSFGAAACGKYPGEWFGPSATSRCIQALANSNSNGIRVYASGDFPDVYEDEFLKVAMSGPGGGFCPTLILVSTRLGVDKMNTVYWEALTSTLQMPQSVGIAGGRPSSSHYFVGTQRSSDDHGSYLFYLDPHYTRETLAFHEDLNEYTEEELRSCHTRRLRRMHIREMDPSMLIGFLIRDEEDWDSWKSAIKHVQGKAIITVYAHDPTGRAVGRESAIDEVEAFSDDEVDVFSEP</sequence>
<evidence type="ECO:0000259" key="12">
    <source>
        <dbReference type="Pfam" id="PF03416"/>
    </source>
</evidence>
<evidence type="ECO:0000256" key="1">
    <source>
        <dbReference type="ARBA" id="ARBA00004329"/>
    </source>
</evidence>
<evidence type="ECO:0000313" key="13">
    <source>
        <dbReference type="EMBL" id="CAK7274351.1"/>
    </source>
</evidence>
<comment type="subcellular location">
    <subcellularLocation>
        <location evidence="11">Nucleus</location>
    </subcellularLocation>
    <subcellularLocation>
        <location evidence="11">Cytoplasm</location>
    </subcellularLocation>
    <subcellularLocation>
        <location evidence="1">Preautophagosomal structure</location>
    </subcellularLocation>
</comment>
<evidence type="ECO:0000256" key="10">
    <source>
        <dbReference type="ARBA" id="ARBA00029362"/>
    </source>
</evidence>
<keyword evidence="8" id="KW-0653">Protein transport</keyword>
<comment type="caution">
    <text evidence="13">The sequence shown here is derived from an EMBL/GenBank/DDBJ whole genome shotgun (WGS) entry which is preliminary data.</text>
</comment>
<accession>A0ABP0E4Q6</accession>
<dbReference type="Pfam" id="PF03416">
    <property type="entry name" value="Peptidase_C54"/>
    <property type="match status" value="1"/>
</dbReference>
<dbReference type="GO" id="GO:0006508">
    <property type="term" value="P:proteolysis"/>
    <property type="evidence" value="ECO:0007669"/>
    <property type="project" value="UniProtKB-KW"/>
</dbReference>
<name>A0ABP0E4Q6_9PEZI</name>
<evidence type="ECO:0000256" key="6">
    <source>
        <dbReference type="ARBA" id="ARBA00022801"/>
    </source>
</evidence>
<keyword evidence="11" id="KW-0539">Nucleus</keyword>
<keyword evidence="6 11" id="KW-0378">Hydrolase</keyword>
<dbReference type="InterPro" id="IPR038765">
    <property type="entry name" value="Papain-like_cys_pep_sf"/>
</dbReference>
<evidence type="ECO:0000256" key="3">
    <source>
        <dbReference type="ARBA" id="ARBA00022448"/>
    </source>
</evidence>
<comment type="similarity">
    <text evidence="2 11">Belongs to the peptidase C54 family.</text>
</comment>
<dbReference type="EMBL" id="CAWUON010000139">
    <property type="protein sequence ID" value="CAK7274351.1"/>
    <property type="molecule type" value="Genomic_DNA"/>
</dbReference>
<keyword evidence="3" id="KW-0813">Transport</keyword>